<evidence type="ECO:0000313" key="2">
    <source>
        <dbReference type="Proteomes" id="UP000194873"/>
    </source>
</evidence>
<sequence>MIDTSTSGKYIASLHYHYLRTYSFNRKQNLSDLYLTDDNGVFHASAVSIKKLQATSAEVLWLRKVLETPVKDAIYWMCKPIYRDAIVFYNEEDKIISILNVCLECSFMQTEQQEIIEGDDSMYPRLKEFFKSIGHEVEK</sequence>
<accession>A0A243WE51</accession>
<reference evidence="1 2" key="1">
    <citation type="submission" date="2017-01" db="EMBL/GenBank/DDBJ databases">
        <title>A new Hymenobacter.</title>
        <authorList>
            <person name="Liang Y."/>
            <person name="Feng F."/>
        </authorList>
    </citation>
    <scope>NUCLEOTIDE SEQUENCE [LARGE SCALE GENOMIC DNA]</scope>
    <source>
        <strain evidence="1">MIMBbqt21</strain>
    </source>
</reference>
<dbReference type="Proteomes" id="UP000194873">
    <property type="component" value="Unassembled WGS sequence"/>
</dbReference>
<comment type="caution">
    <text evidence="1">The sequence shown here is derived from an EMBL/GenBank/DDBJ whole genome shotgun (WGS) entry which is preliminary data.</text>
</comment>
<organism evidence="1 2">
    <name type="scientific">Hymenobacter crusticola</name>
    <dbReference type="NCBI Taxonomy" id="1770526"/>
    <lineage>
        <taxon>Bacteria</taxon>
        <taxon>Pseudomonadati</taxon>
        <taxon>Bacteroidota</taxon>
        <taxon>Cytophagia</taxon>
        <taxon>Cytophagales</taxon>
        <taxon>Hymenobacteraceae</taxon>
        <taxon>Hymenobacter</taxon>
    </lineage>
</organism>
<keyword evidence="2" id="KW-1185">Reference proteome</keyword>
<protein>
    <submittedName>
        <fullName evidence="1">Uncharacterized protein</fullName>
    </submittedName>
</protein>
<dbReference type="EMBL" id="MTSE01000004">
    <property type="protein sequence ID" value="OUJ73983.1"/>
    <property type="molecule type" value="Genomic_DNA"/>
</dbReference>
<proteinExistence type="predicted"/>
<name>A0A243WE51_9BACT</name>
<dbReference type="AlphaFoldDB" id="A0A243WE51"/>
<gene>
    <name evidence="1" type="ORF">BXP70_09505</name>
</gene>
<evidence type="ECO:0000313" key="1">
    <source>
        <dbReference type="EMBL" id="OUJ73983.1"/>
    </source>
</evidence>